<reference evidence="2 3" key="1">
    <citation type="journal article" date="2022" name="Allergy">
        <title>Genome assembly and annotation of Periplaneta americana reveal a comprehensive cockroach allergen profile.</title>
        <authorList>
            <person name="Wang L."/>
            <person name="Xiong Q."/>
            <person name="Saelim N."/>
            <person name="Wang L."/>
            <person name="Nong W."/>
            <person name="Wan A.T."/>
            <person name="Shi M."/>
            <person name="Liu X."/>
            <person name="Cao Q."/>
            <person name="Hui J.H.L."/>
            <person name="Sookrung N."/>
            <person name="Leung T.F."/>
            <person name="Tungtrongchitr A."/>
            <person name="Tsui S.K.W."/>
        </authorList>
    </citation>
    <scope>NUCLEOTIDE SEQUENCE [LARGE SCALE GENOMIC DNA]</scope>
    <source>
        <strain evidence="2">PWHHKU_190912</strain>
    </source>
</reference>
<evidence type="ECO:0000256" key="1">
    <source>
        <dbReference type="SAM" id="MobiDB-lite"/>
    </source>
</evidence>
<evidence type="ECO:0000313" key="3">
    <source>
        <dbReference type="Proteomes" id="UP001148838"/>
    </source>
</evidence>
<evidence type="ECO:0000313" key="2">
    <source>
        <dbReference type="EMBL" id="KAJ4437274.1"/>
    </source>
</evidence>
<name>A0ABQ8SSV9_PERAM</name>
<organism evidence="2 3">
    <name type="scientific">Periplaneta americana</name>
    <name type="common">American cockroach</name>
    <name type="synonym">Blatta americana</name>
    <dbReference type="NCBI Taxonomy" id="6978"/>
    <lineage>
        <taxon>Eukaryota</taxon>
        <taxon>Metazoa</taxon>
        <taxon>Ecdysozoa</taxon>
        <taxon>Arthropoda</taxon>
        <taxon>Hexapoda</taxon>
        <taxon>Insecta</taxon>
        <taxon>Pterygota</taxon>
        <taxon>Neoptera</taxon>
        <taxon>Polyneoptera</taxon>
        <taxon>Dictyoptera</taxon>
        <taxon>Blattodea</taxon>
        <taxon>Blattoidea</taxon>
        <taxon>Blattidae</taxon>
        <taxon>Blattinae</taxon>
        <taxon>Periplaneta</taxon>
    </lineage>
</organism>
<feature type="compositionally biased region" description="Polar residues" evidence="1">
    <location>
        <begin position="10"/>
        <end position="27"/>
    </location>
</feature>
<protein>
    <submittedName>
        <fullName evidence="2">Uncharacterized protein</fullName>
    </submittedName>
</protein>
<comment type="caution">
    <text evidence="2">The sequence shown here is derived from an EMBL/GenBank/DDBJ whole genome shotgun (WGS) entry which is preliminary data.</text>
</comment>
<dbReference type="Proteomes" id="UP001148838">
    <property type="component" value="Unassembled WGS sequence"/>
</dbReference>
<proteinExistence type="predicted"/>
<gene>
    <name evidence="2" type="ORF">ANN_17411</name>
</gene>
<keyword evidence="3" id="KW-1185">Reference proteome</keyword>
<accession>A0ABQ8SSV9</accession>
<sequence length="204" mass="22139">MTPPPLYSSVGVNEGNNGSEISPGSSAESYPVFALNGSWENLRKSLQPGFQPGPARFVIRLANAINGLLHSFDVVRLQTYVLRDTVLPSLMRSNAETGKSYCKQSSQHEYLNVLLDQGQGSPAARSCGATSPAFVIPNRDSSYYARGSTRLGREYTPANRWIKTRDGLSESEWKEAIKMIGQVANVRAMPGRSQDGSSAGIALR</sequence>
<feature type="region of interest" description="Disordered" evidence="1">
    <location>
        <begin position="1"/>
        <end position="27"/>
    </location>
</feature>
<dbReference type="EMBL" id="JAJSOF020000021">
    <property type="protein sequence ID" value="KAJ4437274.1"/>
    <property type="molecule type" value="Genomic_DNA"/>
</dbReference>